<evidence type="ECO:0000256" key="7">
    <source>
        <dbReference type="SAM" id="Phobius"/>
    </source>
</evidence>
<evidence type="ECO:0000256" key="2">
    <source>
        <dbReference type="ARBA" id="ARBA00022448"/>
    </source>
</evidence>
<feature type="transmembrane region" description="Helical" evidence="7">
    <location>
        <begin position="460"/>
        <end position="484"/>
    </location>
</feature>
<dbReference type="InterPro" id="IPR050524">
    <property type="entry name" value="APC_YAT"/>
</dbReference>
<evidence type="ECO:0000259" key="8">
    <source>
        <dbReference type="Pfam" id="PF00324"/>
    </source>
</evidence>
<feature type="domain" description="Amino acid permease/ SLC12A" evidence="8">
    <location>
        <begin position="48"/>
        <end position="516"/>
    </location>
</feature>
<feature type="transmembrane region" description="Helical" evidence="7">
    <location>
        <begin position="239"/>
        <end position="257"/>
    </location>
</feature>
<keyword evidence="4" id="KW-0029">Amino-acid transport</keyword>
<feature type="transmembrane region" description="Helical" evidence="7">
    <location>
        <begin position="115"/>
        <end position="138"/>
    </location>
</feature>
<feature type="transmembrane region" description="Helical" evidence="7">
    <location>
        <begin position="490"/>
        <end position="509"/>
    </location>
</feature>
<feature type="transmembrane region" description="Helical" evidence="7">
    <location>
        <begin position="76"/>
        <end position="94"/>
    </location>
</feature>
<accession>A0A6A5V882</accession>
<dbReference type="Pfam" id="PF00324">
    <property type="entry name" value="AA_permease"/>
    <property type="match status" value="1"/>
</dbReference>
<keyword evidence="6 7" id="KW-0472">Membrane</keyword>
<evidence type="ECO:0000256" key="4">
    <source>
        <dbReference type="ARBA" id="ARBA00022970"/>
    </source>
</evidence>
<feature type="transmembrane region" description="Helical" evidence="7">
    <location>
        <begin position="278"/>
        <end position="297"/>
    </location>
</feature>
<dbReference type="InterPro" id="IPR004841">
    <property type="entry name" value="AA-permease/SLC12A_dom"/>
</dbReference>
<feature type="transmembrane region" description="Helical" evidence="7">
    <location>
        <begin position="383"/>
        <end position="403"/>
    </location>
</feature>
<keyword evidence="2" id="KW-0813">Transport</keyword>
<dbReference type="GO" id="GO:0016020">
    <property type="term" value="C:membrane"/>
    <property type="evidence" value="ECO:0007669"/>
    <property type="project" value="UniProtKB-SubCell"/>
</dbReference>
<evidence type="ECO:0000313" key="9">
    <source>
        <dbReference type="EMBL" id="KAF1972242.1"/>
    </source>
</evidence>
<keyword evidence="3 7" id="KW-0812">Transmembrane</keyword>
<dbReference type="AlphaFoldDB" id="A0A6A5V882"/>
<evidence type="ECO:0000256" key="1">
    <source>
        <dbReference type="ARBA" id="ARBA00004141"/>
    </source>
</evidence>
<feature type="transmembrane region" description="Helical" evidence="7">
    <location>
        <begin position="409"/>
        <end position="439"/>
    </location>
</feature>
<feature type="transmembrane region" description="Helical" evidence="7">
    <location>
        <begin position="50"/>
        <end position="70"/>
    </location>
</feature>
<reference evidence="9" key="1">
    <citation type="journal article" date="2020" name="Stud. Mycol.">
        <title>101 Dothideomycetes genomes: a test case for predicting lifestyles and emergence of pathogens.</title>
        <authorList>
            <person name="Haridas S."/>
            <person name="Albert R."/>
            <person name="Binder M."/>
            <person name="Bloem J."/>
            <person name="Labutti K."/>
            <person name="Salamov A."/>
            <person name="Andreopoulos B."/>
            <person name="Baker S."/>
            <person name="Barry K."/>
            <person name="Bills G."/>
            <person name="Bluhm B."/>
            <person name="Cannon C."/>
            <person name="Castanera R."/>
            <person name="Culley D."/>
            <person name="Daum C."/>
            <person name="Ezra D."/>
            <person name="Gonzalez J."/>
            <person name="Henrissat B."/>
            <person name="Kuo A."/>
            <person name="Liang C."/>
            <person name="Lipzen A."/>
            <person name="Lutzoni F."/>
            <person name="Magnuson J."/>
            <person name="Mondo S."/>
            <person name="Nolan M."/>
            <person name="Ohm R."/>
            <person name="Pangilinan J."/>
            <person name="Park H.-J."/>
            <person name="Ramirez L."/>
            <person name="Alfaro M."/>
            <person name="Sun H."/>
            <person name="Tritt A."/>
            <person name="Yoshinaga Y."/>
            <person name="Zwiers L.-H."/>
            <person name="Turgeon B."/>
            <person name="Goodwin S."/>
            <person name="Spatafora J."/>
            <person name="Crous P."/>
            <person name="Grigoriev I."/>
        </authorList>
    </citation>
    <scope>NUCLEOTIDE SEQUENCE</scope>
    <source>
        <strain evidence="9">CBS 107.79</strain>
    </source>
</reference>
<protein>
    <recommendedName>
        <fullName evidence="8">Amino acid permease/ SLC12A domain-containing protein</fullName>
    </recommendedName>
</protein>
<dbReference type="Proteomes" id="UP000800036">
    <property type="component" value="Unassembled WGS sequence"/>
</dbReference>
<keyword evidence="10" id="KW-1185">Reference proteome</keyword>
<name>A0A6A5V882_9PLEO</name>
<feature type="transmembrane region" description="Helical" evidence="7">
    <location>
        <begin position="190"/>
        <end position="207"/>
    </location>
</feature>
<dbReference type="EMBL" id="ML976688">
    <property type="protein sequence ID" value="KAF1972242.1"/>
    <property type="molecule type" value="Genomic_DNA"/>
</dbReference>
<evidence type="ECO:0000313" key="10">
    <source>
        <dbReference type="Proteomes" id="UP000800036"/>
    </source>
</evidence>
<proteinExistence type="predicted"/>
<comment type="subcellular location">
    <subcellularLocation>
        <location evidence="1">Membrane</location>
        <topology evidence="1">Multi-pass membrane protein</topology>
    </subcellularLocation>
</comment>
<keyword evidence="5 7" id="KW-1133">Transmembrane helix</keyword>
<dbReference type="OrthoDB" id="10062876at2759"/>
<evidence type="ECO:0000256" key="6">
    <source>
        <dbReference type="ARBA" id="ARBA00023136"/>
    </source>
</evidence>
<dbReference type="PIRSF" id="PIRSF006060">
    <property type="entry name" value="AA_transporter"/>
    <property type="match status" value="1"/>
</dbReference>
<organism evidence="9 10">
    <name type="scientific">Bimuria novae-zelandiae CBS 107.79</name>
    <dbReference type="NCBI Taxonomy" id="1447943"/>
    <lineage>
        <taxon>Eukaryota</taxon>
        <taxon>Fungi</taxon>
        <taxon>Dikarya</taxon>
        <taxon>Ascomycota</taxon>
        <taxon>Pezizomycotina</taxon>
        <taxon>Dothideomycetes</taxon>
        <taxon>Pleosporomycetidae</taxon>
        <taxon>Pleosporales</taxon>
        <taxon>Massarineae</taxon>
        <taxon>Didymosphaeriaceae</taxon>
        <taxon>Bimuria</taxon>
    </lineage>
</organism>
<dbReference type="PANTHER" id="PTHR43341">
    <property type="entry name" value="AMINO ACID PERMEASE"/>
    <property type="match status" value="1"/>
</dbReference>
<gene>
    <name evidence="9" type="ORF">BU23DRAFT_535202</name>
</gene>
<dbReference type="Gene3D" id="1.20.1740.10">
    <property type="entry name" value="Amino acid/polyamine transporter I"/>
    <property type="match status" value="1"/>
</dbReference>
<evidence type="ECO:0000256" key="3">
    <source>
        <dbReference type="ARBA" id="ARBA00022692"/>
    </source>
</evidence>
<sequence length="565" mass="62932">MENENEKSVNVAAESVELYPIETVADRVYDGQLDNVDGLQRHLGNRQLQLIAIGGSIGTATFVSISVGLLKGGPGSLLLAYTIYTCMLSLVNNCQAEMSSYMPVTGGFVRMSGKWVDEALGFMVGWNFFLYEAILVPFEITALNLVLSYWRDDIPDEAVVAGCIVLYFCINAFAVTWYGECEFWFAFGKVFLLTMLFSFTFITMVGGNPKHDAYGFRYWKHPGPFADHAVDGPLGRFEGFLAALWNAAFTVVGPEYVSMVAGEARRPRKYMKAAFKATYARLGLFFIGSALCVGIVIPHDETTLIKILLGSADGAGTAAASPYVIAMKNLGIEGLPHITNALLVSSIFSAGNAYTYYGTRCLYGLAIENQAPCFLRKCTKTGVPINCLCVVMLFPFLAFLNASKGPRKVFIWLTNIITGAQVINYIVICINFIFFYRACKTQGLDRRTLPYSGRFQPWSAYIPLVFLTCVAMCYGYTVFLPGYFSTEAFLTFYMMLLVDLVLFVGWKLWKKTKFVKASEADLIWDKPIIDAYENGLMGEHIGFWRDLGNMFGKGFMRSEKVDKEK</sequence>
<dbReference type="PANTHER" id="PTHR43341:SF6">
    <property type="entry name" value="AMINO ACID TRANSPORTER (EUROFUNG)"/>
    <property type="match status" value="1"/>
</dbReference>
<dbReference type="GO" id="GO:0015171">
    <property type="term" value="F:amino acid transmembrane transporter activity"/>
    <property type="evidence" value="ECO:0007669"/>
    <property type="project" value="TreeGrafter"/>
</dbReference>
<evidence type="ECO:0000256" key="5">
    <source>
        <dbReference type="ARBA" id="ARBA00022989"/>
    </source>
</evidence>
<dbReference type="FunFam" id="1.20.1740.10:FF:000006">
    <property type="entry name" value="General amino acid permease"/>
    <property type="match status" value="1"/>
</dbReference>
<feature type="transmembrane region" description="Helical" evidence="7">
    <location>
        <begin position="158"/>
        <end position="178"/>
    </location>
</feature>